<keyword evidence="2" id="KW-0238">DNA-binding</keyword>
<accession>A0A7R7ZMC3</accession>
<evidence type="ECO:0000256" key="2">
    <source>
        <dbReference type="ARBA" id="ARBA00023125"/>
    </source>
</evidence>
<dbReference type="PANTHER" id="PTHR47256">
    <property type="entry name" value="ZN(II)2CYS6 TRANSCRIPTION FACTOR (EUROFUNG)-RELATED"/>
    <property type="match status" value="1"/>
</dbReference>
<reference evidence="8" key="1">
    <citation type="submission" date="2021-01" db="EMBL/GenBank/DDBJ databases">
        <authorList>
            <consortium name="Aspergillus chevalieri M1 genome sequencing consortium"/>
            <person name="Kazuki M."/>
            <person name="Futagami T."/>
        </authorList>
    </citation>
    <scope>NUCLEOTIDE SEQUENCE</scope>
    <source>
        <strain evidence="8">M1</strain>
    </source>
</reference>
<dbReference type="KEGG" id="ache:ACHE_40289A"/>
<keyword evidence="6" id="KW-0812">Transmembrane</keyword>
<dbReference type="AlphaFoldDB" id="A0A7R7ZMC3"/>
<evidence type="ECO:0000256" key="3">
    <source>
        <dbReference type="ARBA" id="ARBA00023163"/>
    </source>
</evidence>
<organism evidence="8 9">
    <name type="scientific">Aspergillus chevalieri</name>
    <name type="common">Eurotium chevalieri</name>
    <dbReference type="NCBI Taxonomy" id="182096"/>
    <lineage>
        <taxon>Eukaryota</taxon>
        <taxon>Fungi</taxon>
        <taxon>Dikarya</taxon>
        <taxon>Ascomycota</taxon>
        <taxon>Pezizomycotina</taxon>
        <taxon>Eurotiomycetes</taxon>
        <taxon>Eurotiomycetidae</taxon>
        <taxon>Eurotiales</taxon>
        <taxon>Aspergillaceae</taxon>
        <taxon>Aspergillus</taxon>
        <taxon>Aspergillus subgen. Aspergillus</taxon>
    </lineage>
</organism>
<dbReference type="SMART" id="SM00066">
    <property type="entry name" value="GAL4"/>
    <property type="match status" value="1"/>
</dbReference>
<dbReference type="PROSITE" id="PS50048">
    <property type="entry name" value="ZN2_CY6_FUNGAL_2"/>
    <property type="match status" value="1"/>
</dbReference>
<dbReference type="PANTHER" id="PTHR47256:SF1">
    <property type="entry name" value="ZN(II)2CYS6 TRANSCRIPTION FACTOR (EUROFUNG)"/>
    <property type="match status" value="1"/>
</dbReference>
<sequence>MDRDRSRPISSFPTSSRQPLEKPKGRKKVSSACLACKTRRSRCSGQDPCGNCVRNNTECSYAANQDKRRGIQIKERLERLEEDRDLLIRFVTALREGGDRQALQLVSLIRSKASLDEIKVYLNEHMRVNQQTSPELLDVERQLSRMQEFESQRSSILDSNTLAVAPRWRVPARPWTKVTDNDNLVSHLLSSWFTWHHPYWIDRDRFIEDMQTRDPKQTKYCSPFLTNIILADACAYMGYPETLAEMSDIPTRTHRFYGEAKRLYEQEEGNVTLTTMQGLGVLWTCASLLRKERNGWNYQGQLTYTIQQFILLVNSGKASHYEPKAVDTSVWGLFNIITYIYIYIYFLFFSTPLKLNG</sequence>
<evidence type="ECO:0000256" key="5">
    <source>
        <dbReference type="SAM" id="MobiDB-lite"/>
    </source>
</evidence>
<dbReference type="GeneID" id="66982084"/>
<dbReference type="InterPro" id="IPR036864">
    <property type="entry name" value="Zn2-C6_fun-type_DNA-bd_sf"/>
</dbReference>
<keyword evidence="9" id="KW-1185">Reference proteome</keyword>
<dbReference type="Pfam" id="PF00172">
    <property type="entry name" value="Zn_clus"/>
    <property type="match status" value="1"/>
</dbReference>
<evidence type="ECO:0000259" key="7">
    <source>
        <dbReference type="PROSITE" id="PS50048"/>
    </source>
</evidence>
<dbReference type="CDD" id="cd12148">
    <property type="entry name" value="fungal_TF_MHR"/>
    <property type="match status" value="1"/>
</dbReference>
<feature type="region of interest" description="Disordered" evidence="5">
    <location>
        <begin position="1"/>
        <end position="28"/>
    </location>
</feature>
<keyword evidence="3" id="KW-0804">Transcription</keyword>
<feature type="compositionally biased region" description="Polar residues" evidence="5">
    <location>
        <begin position="8"/>
        <end position="18"/>
    </location>
</feature>
<dbReference type="GO" id="GO:0003677">
    <property type="term" value="F:DNA binding"/>
    <property type="evidence" value="ECO:0007669"/>
    <property type="project" value="UniProtKB-KW"/>
</dbReference>
<dbReference type="EMBL" id="AP024419">
    <property type="protein sequence ID" value="BCR87725.1"/>
    <property type="molecule type" value="Genomic_DNA"/>
</dbReference>
<dbReference type="GO" id="GO:0008270">
    <property type="term" value="F:zinc ion binding"/>
    <property type="evidence" value="ECO:0007669"/>
    <property type="project" value="InterPro"/>
</dbReference>
<reference evidence="8" key="2">
    <citation type="submission" date="2021-02" db="EMBL/GenBank/DDBJ databases">
        <title>Aspergillus chevalieri M1 genome sequence.</title>
        <authorList>
            <person name="Kadooka C."/>
            <person name="Mori K."/>
            <person name="Futagami T."/>
        </authorList>
    </citation>
    <scope>NUCLEOTIDE SEQUENCE</scope>
    <source>
        <strain evidence="8">M1</strain>
    </source>
</reference>
<dbReference type="InterPro" id="IPR053187">
    <property type="entry name" value="Notoamide_regulator"/>
</dbReference>
<keyword evidence="6" id="KW-0472">Membrane</keyword>
<dbReference type="CDD" id="cd00067">
    <property type="entry name" value="GAL4"/>
    <property type="match status" value="1"/>
</dbReference>
<evidence type="ECO:0000256" key="4">
    <source>
        <dbReference type="ARBA" id="ARBA00023242"/>
    </source>
</evidence>
<dbReference type="RefSeq" id="XP_043136247.1">
    <property type="nucleotide sequence ID" value="XM_043278471.1"/>
</dbReference>
<keyword evidence="4" id="KW-0539">Nucleus</keyword>
<dbReference type="GO" id="GO:0000981">
    <property type="term" value="F:DNA-binding transcription factor activity, RNA polymerase II-specific"/>
    <property type="evidence" value="ECO:0007669"/>
    <property type="project" value="InterPro"/>
</dbReference>
<dbReference type="Proteomes" id="UP000637239">
    <property type="component" value="Chromosome 4"/>
</dbReference>
<name>A0A7R7ZMC3_ASPCH</name>
<dbReference type="PROSITE" id="PS00463">
    <property type="entry name" value="ZN2_CY6_FUNGAL_1"/>
    <property type="match status" value="1"/>
</dbReference>
<protein>
    <recommendedName>
        <fullName evidence="7">Zn(2)-C6 fungal-type domain-containing protein</fullName>
    </recommendedName>
</protein>
<evidence type="ECO:0000313" key="9">
    <source>
        <dbReference type="Proteomes" id="UP000637239"/>
    </source>
</evidence>
<keyword evidence="6" id="KW-1133">Transmembrane helix</keyword>
<evidence type="ECO:0000256" key="6">
    <source>
        <dbReference type="SAM" id="Phobius"/>
    </source>
</evidence>
<evidence type="ECO:0000313" key="8">
    <source>
        <dbReference type="EMBL" id="BCR87725.1"/>
    </source>
</evidence>
<feature type="transmembrane region" description="Helical" evidence="6">
    <location>
        <begin position="330"/>
        <end position="349"/>
    </location>
</feature>
<evidence type="ECO:0000256" key="1">
    <source>
        <dbReference type="ARBA" id="ARBA00023015"/>
    </source>
</evidence>
<dbReference type="Gene3D" id="4.10.240.10">
    <property type="entry name" value="Zn(2)-C6 fungal-type DNA-binding domain"/>
    <property type="match status" value="1"/>
</dbReference>
<keyword evidence="1" id="KW-0805">Transcription regulation</keyword>
<gene>
    <name evidence="8" type="ORF">ACHE_40289A</name>
</gene>
<feature type="domain" description="Zn(2)-C6 fungal-type" evidence="7">
    <location>
        <begin position="32"/>
        <end position="61"/>
    </location>
</feature>
<dbReference type="SUPFAM" id="SSF57701">
    <property type="entry name" value="Zn2/Cys6 DNA-binding domain"/>
    <property type="match status" value="1"/>
</dbReference>
<dbReference type="InterPro" id="IPR001138">
    <property type="entry name" value="Zn2Cys6_DnaBD"/>
</dbReference>
<proteinExistence type="predicted"/>